<comment type="caution">
    <text evidence="1">The sequence shown here is derived from an EMBL/GenBank/DDBJ whole genome shotgun (WGS) entry which is preliminary data.</text>
</comment>
<dbReference type="Proteomes" id="UP000823749">
    <property type="component" value="Chromosome 7"/>
</dbReference>
<dbReference type="AlphaFoldDB" id="A0AAV6JP27"/>
<name>A0AAV6JP27_9ERIC</name>
<organism evidence="1 2">
    <name type="scientific">Rhododendron griersonianum</name>
    <dbReference type="NCBI Taxonomy" id="479676"/>
    <lineage>
        <taxon>Eukaryota</taxon>
        <taxon>Viridiplantae</taxon>
        <taxon>Streptophyta</taxon>
        <taxon>Embryophyta</taxon>
        <taxon>Tracheophyta</taxon>
        <taxon>Spermatophyta</taxon>
        <taxon>Magnoliopsida</taxon>
        <taxon>eudicotyledons</taxon>
        <taxon>Gunneridae</taxon>
        <taxon>Pentapetalae</taxon>
        <taxon>asterids</taxon>
        <taxon>Ericales</taxon>
        <taxon>Ericaceae</taxon>
        <taxon>Ericoideae</taxon>
        <taxon>Rhodoreae</taxon>
        <taxon>Rhododendron</taxon>
    </lineage>
</organism>
<sequence length="68" mass="7945">MVDFVGVVFASVFPIYRFDQCLKTRSLGSEEMPQGLGTSWDTIWLFTSVFWWIDFVLEVYSCDGNFFI</sequence>
<reference evidence="1" key="1">
    <citation type="submission" date="2020-08" db="EMBL/GenBank/DDBJ databases">
        <title>Plant Genome Project.</title>
        <authorList>
            <person name="Zhang R.-G."/>
        </authorList>
    </citation>
    <scope>NUCLEOTIDE SEQUENCE</scope>
    <source>
        <strain evidence="1">WSP0</strain>
        <tissue evidence="1">Leaf</tissue>
    </source>
</reference>
<protein>
    <submittedName>
        <fullName evidence="1">Uncharacterized protein</fullName>
    </submittedName>
</protein>
<evidence type="ECO:0000313" key="1">
    <source>
        <dbReference type="EMBL" id="KAG5541334.1"/>
    </source>
</evidence>
<evidence type="ECO:0000313" key="2">
    <source>
        <dbReference type="Proteomes" id="UP000823749"/>
    </source>
</evidence>
<keyword evidence="2" id="KW-1185">Reference proteome</keyword>
<gene>
    <name evidence="1" type="ORF">RHGRI_021237</name>
</gene>
<dbReference type="EMBL" id="JACTNZ010000007">
    <property type="protein sequence ID" value="KAG5541334.1"/>
    <property type="molecule type" value="Genomic_DNA"/>
</dbReference>
<proteinExistence type="predicted"/>
<accession>A0AAV6JP27</accession>